<evidence type="ECO:0000313" key="2">
    <source>
        <dbReference type="Proteomes" id="UP000536179"/>
    </source>
</evidence>
<sequence>MDYVGLVLTRAGEWFEHWLASISTTEDDFVDEVAIVDFVGGPLDGYQHAVDVSRLYHLPPSILIPISVAMITRLSDTLEDGLSRDAGNDCDVPRSVASYDLVPHGPRWCYEFNGQFVTDDDNLSA</sequence>
<evidence type="ECO:0000313" key="1">
    <source>
        <dbReference type="EMBL" id="MBB3206140.1"/>
    </source>
</evidence>
<reference evidence="1 2" key="1">
    <citation type="submission" date="2020-08" db="EMBL/GenBank/DDBJ databases">
        <title>Genomic Encyclopedia of Type Strains, Phase III (KMG-III): the genomes of soil and plant-associated and newly described type strains.</title>
        <authorList>
            <person name="Whitman W."/>
        </authorList>
    </citation>
    <scope>NUCLEOTIDE SEQUENCE [LARGE SCALE GENOMIC DNA]</scope>
    <source>
        <strain evidence="1 2">CECT 8075</strain>
    </source>
</reference>
<dbReference type="EMBL" id="JACHXU010000005">
    <property type="protein sequence ID" value="MBB3206140.1"/>
    <property type="molecule type" value="Genomic_DNA"/>
</dbReference>
<organism evidence="1 2">
    <name type="scientific">Aporhodopirellula rubra</name>
    <dbReference type="NCBI Taxonomy" id="980271"/>
    <lineage>
        <taxon>Bacteria</taxon>
        <taxon>Pseudomonadati</taxon>
        <taxon>Planctomycetota</taxon>
        <taxon>Planctomycetia</taxon>
        <taxon>Pirellulales</taxon>
        <taxon>Pirellulaceae</taxon>
        <taxon>Aporhodopirellula</taxon>
    </lineage>
</organism>
<dbReference type="Proteomes" id="UP000536179">
    <property type="component" value="Unassembled WGS sequence"/>
</dbReference>
<protein>
    <submittedName>
        <fullName evidence="1">Uncharacterized protein</fullName>
    </submittedName>
</protein>
<name>A0A7W5H5Q2_9BACT</name>
<gene>
    <name evidence="1" type="ORF">FHS27_001948</name>
</gene>
<comment type="caution">
    <text evidence="1">The sequence shown here is derived from an EMBL/GenBank/DDBJ whole genome shotgun (WGS) entry which is preliminary data.</text>
</comment>
<keyword evidence="2" id="KW-1185">Reference proteome</keyword>
<proteinExistence type="predicted"/>
<dbReference type="RefSeq" id="WP_184304378.1">
    <property type="nucleotide sequence ID" value="NZ_JACHXU010000005.1"/>
</dbReference>
<dbReference type="AlphaFoldDB" id="A0A7W5H5Q2"/>
<accession>A0A7W5H5Q2</accession>